<proteinExistence type="predicted"/>
<dbReference type="STRING" id="574376.BAMA_07220"/>
<organism evidence="2 3">
    <name type="scientific">Bacillus manliponensis</name>
    <dbReference type="NCBI Taxonomy" id="574376"/>
    <lineage>
        <taxon>Bacteria</taxon>
        <taxon>Bacillati</taxon>
        <taxon>Bacillota</taxon>
        <taxon>Bacilli</taxon>
        <taxon>Bacillales</taxon>
        <taxon>Bacillaceae</taxon>
        <taxon>Bacillus</taxon>
        <taxon>Bacillus cereus group</taxon>
    </lineage>
</organism>
<dbReference type="CDD" id="cd04301">
    <property type="entry name" value="NAT_SF"/>
    <property type="match status" value="1"/>
</dbReference>
<dbReference type="InterPro" id="IPR000182">
    <property type="entry name" value="GNAT_dom"/>
</dbReference>
<dbReference type="AlphaFoldDB" id="A0A073JVA8"/>
<dbReference type="Proteomes" id="UP000027822">
    <property type="component" value="Unassembled WGS sequence"/>
</dbReference>
<name>A0A073JVA8_9BACI</name>
<dbReference type="GO" id="GO:0016747">
    <property type="term" value="F:acyltransferase activity, transferring groups other than amino-acyl groups"/>
    <property type="evidence" value="ECO:0007669"/>
    <property type="project" value="InterPro"/>
</dbReference>
<protein>
    <submittedName>
        <fullName evidence="2">Acetyltransferase</fullName>
    </submittedName>
</protein>
<dbReference type="Pfam" id="PF00583">
    <property type="entry name" value="Acetyltransf_1"/>
    <property type="match status" value="1"/>
</dbReference>
<accession>A0A073JVA8</accession>
<dbReference type="RefSeq" id="WP_034641799.1">
    <property type="nucleotide sequence ID" value="NZ_CBCSJC010000025.1"/>
</dbReference>
<evidence type="ECO:0000313" key="2">
    <source>
        <dbReference type="EMBL" id="KEK18146.1"/>
    </source>
</evidence>
<keyword evidence="3" id="KW-1185">Reference proteome</keyword>
<dbReference type="PROSITE" id="PS51186">
    <property type="entry name" value="GNAT"/>
    <property type="match status" value="1"/>
</dbReference>
<comment type="caution">
    <text evidence="2">The sequence shown here is derived from an EMBL/GenBank/DDBJ whole genome shotgun (WGS) entry which is preliminary data.</text>
</comment>
<dbReference type="Gene3D" id="3.40.630.30">
    <property type="match status" value="1"/>
</dbReference>
<dbReference type="SUPFAM" id="SSF55729">
    <property type="entry name" value="Acyl-CoA N-acyltransferases (Nat)"/>
    <property type="match status" value="1"/>
</dbReference>
<dbReference type="eggNOG" id="COG0456">
    <property type="taxonomic scope" value="Bacteria"/>
</dbReference>
<gene>
    <name evidence="2" type="ORF">BAMA_07220</name>
</gene>
<sequence length="145" mass="16739">MIEVKQIHADETYKLRHEILRPHQSLEDCKYPSDKEQSSFHLGAFIQNNLVGIASLSMEQHPSFLGDNQYRLRGMATHPNFRKQQAGSSLIHHAKLILIERSAQLLWCNARTDVENYYKRIGFKVHGSVFDIPPIGPHKLMYTTL</sequence>
<dbReference type="EMBL" id="JOTN01000017">
    <property type="protein sequence ID" value="KEK18146.1"/>
    <property type="molecule type" value="Genomic_DNA"/>
</dbReference>
<keyword evidence="2" id="KW-0808">Transferase</keyword>
<evidence type="ECO:0000313" key="3">
    <source>
        <dbReference type="Proteomes" id="UP000027822"/>
    </source>
</evidence>
<feature type="domain" description="N-acetyltransferase" evidence="1">
    <location>
        <begin position="1"/>
        <end position="145"/>
    </location>
</feature>
<evidence type="ECO:0000259" key="1">
    <source>
        <dbReference type="PROSITE" id="PS51186"/>
    </source>
</evidence>
<dbReference type="OrthoDB" id="2352823at2"/>
<dbReference type="InterPro" id="IPR016181">
    <property type="entry name" value="Acyl_CoA_acyltransferase"/>
</dbReference>
<reference evidence="2 3" key="1">
    <citation type="submission" date="2014-06" db="EMBL/GenBank/DDBJ databases">
        <title>Draft genome sequence of Bacillus manliponensis JCM 15802 (MCCC 1A00708).</title>
        <authorList>
            <person name="Lai Q."/>
            <person name="Liu Y."/>
            <person name="Shao Z."/>
        </authorList>
    </citation>
    <scope>NUCLEOTIDE SEQUENCE [LARGE SCALE GENOMIC DNA]</scope>
    <source>
        <strain evidence="2 3">JCM 15802</strain>
    </source>
</reference>